<keyword evidence="10 13" id="KW-1015">Disulfide bond</keyword>
<proteinExistence type="predicted"/>
<evidence type="ECO:0000256" key="14">
    <source>
        <dbReference type="PROSITE-ProRule" id="PRU00460"/>
    </source>
</evidence>
<comment type="subcellular location">
    <subcellularLocation>
        <location evidence="1">Secreted</location>
        <location evidence="1">Extracellular space</location>
        <location evidence="1">Extracellular matrix</location>
        <location evidence="1">Basement membrane</location>
    </subcellularLocation>
</comment>
<keyword evidence="5" id="KW-0732">Signal</keyword>
<feature type="disulfide bond" evidence="14">
    <location>
        <begin position="644"/>
        <end position="661"/>
    </location>
</feature>
<dbReference type="InterPro" id="IPR000742">
    <property type="entry name" value="EGF"/>
</dbReference>
<keyword evidence="13" id="KW-0245">EGF-like domain</keyword>
<dbReference type="InParanoid" id="T1HF62"/>
<feature type="domain" description="Kazal-like" evidence="18">
    <location>
        <begin position="175"/>
        <end position="222"/>
    </location>
</feature>
<keyword evidence="8" id="KW-0084">Basement membrane</keyword>
<dbReference type="PROSITE" id="PS01248">
    <property type="entry name" value="EGF_LAM_1"/>
    <property type="match status" value="1"/>
</dbReference>
<dbReference type="PROSITE" id="PS50025">
    <property type="entry name" value="LAM_G_DOMAIN"/>
    <property type="match status" value="3"/>
</dbReference>
<dbReference type="Pfam" id="PF00054">
    <property type="entry name" value="Laminin_G_1"/>
    <property type="match status" value="1"/>
</dbReference>
<evidence type="ECO:0000256" key="9">
    <source>
        <dbReference type="ARBA" id="ARBA00022900"/>
    </source>
</evidence>
<dbReference type="GO" id="GO:0048731">
    <property type="term" value="P:system development"/>
    <property type="evidence" value="ECO:0007669"/>
    <property type="project" value="UniProtKB-ARBA"/>
</dbReference>
<evidence type="ECO:0000259" key="17">
    <source>
        <dbReference type="PROSITE" id="PS50027"/>
    </source>
</evidence>
<dbReference type="PROSITE" id="PS50026">
    <property type="entry name" value="EGF_3"/>
    <property type="match status" value="3"/>
</dbReference>
<evidence type="ECO:0000256" key="3">
    <source>
        <dbReference type="ARBA" id="ARBA00022530"/>
    </source>
</evidence>
<keyword evidence="11" id="KW-0325">Glycoprotein</keyword>
<dbReference type="SMART" id="SM00179">
    <property type="entry name" value="EGF_CA"/>
    <property type="match status" value="2"/>
</dbReference>
<dbReference type="PROSITE" id="PS00022">
    <property type="entry name" value="EGF_1"/>
    <property type="match status" value="2"/>
</dbReference>
<dbReference type="InterPro" id="IPR001791">
    <property type="entry name" value="Laminin_G"/>
</dbReference>
<feature type="disulfide bond" evidence="14">
    <location>
        <begin position="697"/>
        <end position="714"/>
    </location>
</feature>
<feature type="domain" description="Laminin G" evidence="15">
    <location>
        <begin position="1223"/>
        <end position="1395"/>
    </location>
</feature>
<dbReference type="Pfam" id="PF07648">
    <property type="entry name" value="Kazal_2"/>
    <property type="match status" value="8"/>
</dbReference>
<dbReference type="GO" id="GO:0005576">
    <property type="term" value="C:extracellular region"/>
    <property type="evidence" value="ECO:0007669"/>
    <property type="project" value="TreeGrafter"/>
</dbReference>
<dbReference type="HOGENOM" id="CLU_001582_2_0_1"/>
<feature type="disulfide bond" evidence="14">
    <location>
        <begin position="663"/>
        <end position="672"/>
    </location>
</feature>
<dbReference type="eggNOG" id="KOG3509">
    <property type="taxonomic scope" value="Eukaryota"/>
</dbReference>
<feature type="domain" description="Kazal-like" evidence="18">
    <location>
        <begin position="94"/>
        <end position="148"/>
    </location>
</feature>
<feature type="domain" description="Laminin EGF-like" evidence="17">
    <location>
        <begin position="695"/>
        <end position="742"/>
    </location>
</feature>
<feature type="disulfide bond" evidence="14">
    <location>
        <begin position="716"/>
        <end position="725"/>
    </location>
</feature>
<comment type="caution">
    <text evidence="13">Lacks conserved residue(s) required for the propagation of feature annotation.</text>
</comment>
<evidence type="ECO:0000256" key="4">
    <source>
        <dbReference type="ARBA" id="ARBA00022690"/>
    </source>
</evidence>
<dbReference type="PANTHER" id="PTHR10913:SF45">
    <property type="entry name" value="FOLLISTATIN, ISOFORM A-RELATED"/>
    <property type="match status" value="1"/>
</dbReference>
<evidence type="ECO:0000256" key="12">
    <source>
        <dbReference type="ARBA" id="ARBA00023292"/>
    </source>
</evidence>
<evidence type="ECO:0000256" key="11">
    <source>
        <dbReference type="ARBA" id="ARBA00023180"/>
    </source>
</evidence>
<feature type="disulfide bond" evidence="14">
    <location>
        <begin position="642"/>
        <end position="654"/>
    </location>
</feature>
<feature type="domain" description="Kazal-like" evidence="18">
    <location>
        <begin position="759"/>
        <end position="823"/>
    </location>
</feature>
<evidence type="ECO:0008006" key="21">
    <source>
        <dbReference type="Google" id="ProtNLM"/>
    </source>
</evidence>
<evidence type="ECO:0000259" key="18">
    <source>
        <dbReference type="PROSITE" id="PS51465"/>
    </source>
</evidence>
<feature type="domain" description="Kazal-like" evidence="18">
    <location>
        <begin position="19"/>
        <end position="78"/>
    </location>
</feature>
<dbReference type="EMBL" id="ACPB03007594">
    <property type="status" value="NOT_ANNOTATED_CDS"/>
    <property type="molecule type" value="Genomic_DNA"/>
</dbReference>
<feature type="disulfide bond" evidence="13">
    <location>
        <begin position="1419"/>
        <end position="1428"/>
    </location>
</feature>
<dbReference type="PROSITE" id="PS51465">
    <property type="entry name" value="KAZAL_2"/>
    <property type="match status" value="7"/>
</dbReference>
<feature type="disulfide bond" evidence="13">
    <location>
        <begin position="1172"/>
        <end position="1181"/>
    </location>
</feature>
<dbReference type="CDD" id="cd00104">
    <property type="entry name" value="KAZAL_FS"/>
    <property type="match status" value="7"/>
</dbReference>
<dbReference type="OMA" id="CFEHECE"/>
<feature type="disulfide bond" evidence="14">
    <location>
        <begin position="695"/>
        <end position="707"/>
    </location>
</feature>
<keyword evidence="7" id="KW-0221">Differentiation</keyword>
<evidence type="ECO:0000256" key="7">
    <source>
        <dbReference type="ARBA" id="ARBA00022782"/>
    </source>
</evidence>
<keyword evidence="20" id="KW-1185">Reference proteome</keyword>
<dbReference type="SUPFAM" id="SSF100895">
    <property type="entry name" value="Kazal-type serine protease inhibitors"/>
    <property type="match status" value="8"/>
</dbReference>
<dbReference type="SMART" id="SM00181">
    <property type="entry name" value="EGF"/>
    <property type="match status" value="5"/>
</dbReference>
<dbReference type="PANTHER" id="PTHR10913">
    <property type="entry name" value="FOLLISTATIN-RELATED"/>
    <property type="match status" value="1"/>
</dbReference>
<evidence type="ECO:0000256" key="13">
    <source>
        <dbReference type="PROSITE-ProRule" id="PRU00076"/>
    </source>
</evidence>
<feature type="domain" description="Laminin EGF-like" evidence="17">
    <location>
        <begin position="642"/>
        <end position="694"/>
    </location>
</feature>
<dbReference type="Pfam" id="PF00053">
    <property type="entry name" value="EGF_laminin"/>
    <property type="match status" value="2"/>
</dbReference>
<evidence type="ECO:0000313" key="19">
    <source>
        <dbReference type="EnsemblMetazoa" id="RPRC002684-PA"/>
    </source>
</evidence>
<reference evidence="19" key="1">
    <citation type="submission" date="2015-05" db="UniProtKB">
        <authorList>
            <consortium name="EnsemblMetazoa"/>
        </authorList>
    </citation>
    <scope>IDENTIFICATION</scope>
</reference>
<feature type="domain" description="EGF-like" evidence="16">
    <location>
        <begin position="1146"/>
        <end position="1182"/>
    </location>
</feature>
<feature type="domain" description="EGF-like" evidence="16">
    <location>
        <begin position="1184"/>
        <end position="1219"/>
    </location>
</feature>
<feature type="domain" description="EGF-like" evidence="16">
    <location>
        <begin position="1391"/>
        <end position="1429"/>
    </location>
</feature>
<dbReference type="InterPro" id="IPR002350">
    <property type="entry name" value="Kazal_dom"/>
</dbReference>
<keyword evidence="2" id="KW-0964">Secreted</keyword>
<feature type="domain" description="Laminin G" evidence="15">
    <location>
        <begin position="979"/>
        <end position="1161"/>
    </location>
</feature>
<dbReference type="InterPro" id="IPR001881">
    <property type="entry name" value="EGF-like_Ca-bd_dom"/>
</dbReference>
<evidence type="ECO:0000256" key="6">
    <source>
        <dbReference type="ARBA" id="ARBA00022737"/>
    </source>
</evidence>
<dbReference type="InterPro" id="IPR036058">
    <property type="entry name" value="Kazal_dom_sf"/>
</dbReference>
<evidence type="ECO:0000256" key="1">
    <source>
        <dbReference type="ARBA" id="ARBA00004302"/>
    </source>
</evidence>
<dbReference type="SUPFAM" id="SSF49899">
    <property type="entry name" value="Concanavalin A-like lectins/glucanases"/>
    <property type="match status" value="3"/>
</dbReference>
<feature type="domain" description="Kazal-like" evidence="18">
    <location>
        <begin position="247"/>
        <end position="293"/>
    </location>
</feature>
<dbReference type="SMART" id="SM00274">
    <property type="entry name" value="FOLN"/>
    <property type="match status" value="7"/>
</dbReference>
<dbReference type="Pfam" id="PF02210">
    <property type="entry name" value="Laminin_G_2"/>
    <property type="match status" value="2"/>
</dbReference>
<dbReference type="FunFam" id="2.10.25.10:FF:000209">
    <property type="entry name" value="Laminin subunit alpha 5"/>
    <property type="match status" value="1"/>
</dbReference>
<dbReference type="GO" id="GO:0005604">
    <property type="term" value="C:basement membrane"/>
    <property type="evidence" value="ECO:0007669"/>
    <property type="project" value="UniProtKB-SubCell"/>
</dbReference>
<dbReference type="STRING" id="13249.T1HF62"/>
<dbReference type="EnsemblMetazoa" id="RPRC002684-RA">
    <property type="protein sequence ID" value="RPRC002684-PA"/>
    <property type="gene ID" value="RPRC002684"/>
</dbReference>
<evidence type="ECO:0000256" key="2">
    <source>
        <dbReference type="ARBA" id="ARBA00022525"/>
    </source>
</evidence>
<dbReference type="InterPro" id="IPR050653">
    <property type="entry name" value="Prot_Inhib_GrowthFact_Antg"/>
</dbReference>
<dbReference type="PRINTS" id="PR00011">
    <property type="entry name" value="EGFLAMININ"/>
</dbReference>
<evidence type="ECO:0000259" key="16">
    <source>
        <dbReference type="PROSITE" id="PS50026"/>
    </source>
</evidence>
<dbReference type="SUPFAM" id="SSF57196">
    <property type="entry name" value="EGF/Laminin"/>
    <property type="match status" value="2"/>
</dbReference>
<keyword evidence="12 14" id="KW-0424">Laminin EGF-like domain</keyword>
<dbReference type="PROSITE" id="PS50027">
    <property type="entry name" value="EGF_LAM_2"/>
    <property type="match status" value="2"/>
</dbReference>
<dbReference type="SMART" id="SM00280">
    <property type="entry name" value="KAZAL"/>
    <property type="match status" value="8"/>
</dbReference>
<feature type="domain" description="Laminin G" evidence="15">
    <location>
        <begin position="1483"/>
        <end position="1649"/>
    </location>
</feature>
<dbReference type="SMART" id="SM00282">
    <property type="entry name" value="LamG"/>
    <property type="match status" value="3"/>
</dbReference>
<dbReference type="CDD" id="cd00054">
    <property type="entry name" value="EGF_CA"/>
    <property type="match status" value="1"/>
</dbReference>
<name>T1HF62_RHOPR</name>
<dbReference type="FunFam" id="3.30.60.30:FF:000024">
    <property type="entry name" value="Transmembrane agrin"/>
    <property type="match status" value="4"/>
</dbReference>
<dbReference type="VEuPathDB" id="VectorBase:RPRC002684"/>
<accession>T1HF62</accession>
<evidence type="ECO:0000259" key="15">
    <source>
        <dbReference type="PROSITE" id="PS50025"/>
    </source>
</evidence>
<organism evidence="19 20">
    <name type="scientific">Rhodnius prolixus</name>
    <name type="common">Triatomid bug</name>
    <dbReference type="NCBI Taxonomy" id="13249"/>
    <lineage>
        <taxon>Eukaryota</taxon>
        <taxon>Metazoa</taxon>
        <taxon>Ecdysozoa</taxon>
        <taxon>Arthropoda</taxon>
        <taxon>Hexapoda</taxon>
        <taxon>Insecta</taxon>
        <taxon>Pterygota</taxon>
        <taxon>Neoptera</taxon>
        <taxon>Paraneoptera</taxon>
        <taxon>Hemiptera</taxon>
        <taxon>Heteroptera</taxon>
        <taxon>Panheteroptera</taxon>
        <taxon>Cimicomorpha</taxon>
        <taxon>Reduviidae</taxon>
        <taxon>Triatominae</taxon>
        <taxon>Rhodnius</taxon>
    </lineage>
</organism>
<dbReference type="InterPro" id="IPR003645">
    <property type="entry name" value="Fol_N"/>
</dbReference>
<feature type="domain" description="Kazal-like" evidence="18">
    <location>
        <begin position="309"/>
        <end position="366"/>
    </location>
</feature>
<dbReference type="Gene3D" id="3.30.60.30">
    <property type="match status" value="8"/>
</dbReference>
<dbReference type="GO" id="GO:0005509">
    <property type="term" value="F:calcium ion binding"/>
    <property type="evidence" value="ECO:0007669"/>
    <property type="project" value="InterPro"/>
</dbReference>
<keyword evidence="6" id="KW-0677">Repeat</keyword>
<dbReference type="Proteomes" id="UP000015103">
    <property type="component" value="Unassembled WGS sequence"/>
</dbReference>
<feature type="domain" description="Kazal-like" evidence="18">
    <location>
        <begin position="384"/>
        <end position="433"/>
    </location>
</feature>
<keyword evidence="4" id="KW-0646">Protease inhibitor</keyword>
<dbReference type="Pfam" id="PF00008">
    <property type="entry name" value="EGF"/>
    <property type="match status" value="1"/>
</dbReference>
<keyword evidence="3" id="KW-0272">Extracellular matrix</keyword>
<dbReference type="SMART" id="SM00180">
    <property type="entry name" value="EGF_Lam"/>
    <property type="match status" value="2"/>
</dbReference>
<keyword evidence="9" id="KW-0722">Serine protease inhibitor</keyword>
<evidence type="ECO:0000256" key="8">
    <source>
        <dbReference type="ARBA" id="ARBA00022869"/>
    </source>
</evidence>
<dbReference type="InterPro" id="IPR013320">
    <property type="entry name" value="ConA-like_dom_sf"/>
</dbReference>
<dbReference type="InterPro" id="IPR002049">
    <property type="entry name" value="LE_dom"/>
</dbReference>
<evidence type="ECO:0000256" key="5">
    <source>
        <dbReference type="ARBA" id="ARBA00022729"/>
    </source>
</evidence>
<sequence>DPCDGLVCRPGARCRVSPDGRHAECHCPSACPDYGDHSGSRPVCGEDGRDYRDMCSLDKASCATENGINIKYQGPCDPCAGVVCAGGEVCLVTEGRVPRCSCPEMCPLEESPVCATDGKTYSNECYMRLEACRSRRQLSVMYRDTCTSGINPCTGLKCEYGSSCQVNREGLASCLCPEDCEEVMRPACGNDGRTYQSQCHMQKQACQERRHVKLAYTGVCGEDGPCTHKNCGALAVCRQTGNTAECVCKDCGSEYEPVCGTDGISYGNACKLRREACLRGRPIDVLYQGLCDGCENKKCDFFATCVSDSAGEAHCVCHTNCTVIETVGEQVCGTDGVTYRNECELKMTACQNKLNLQTAYKGDCESCAGVVCQYRAKCSGGQCVCPTDCSAAPLEQVCGSDMVTYQSQCELQKRSCEVGDNSLDVLFYGSCERRSHRPPGSGVVGHLVIEKSFGLLRFLVFHSIISPTATPLSIGSEREEACRDVRCDFDATCQLDPEGYPRCVCVFDCQSEAANGDNQQLCGSDLVLYPSACHMRAEACNRQTEIRIRPLDLCQGMEVKPCGGDRPLVDPETGEELDCGNGHNRQDCPTEYYCHQTSSFAKCCRKESGVYLKDCQDSWFGCCPDGKTPAEGPDNEGCPSLCGCNKIGSYSDWCDKGSGECECRPGVGGPKCDRCEPGYWGLPKISSGYKGCLPCGCSLFGSVREDCEQMTGKCVCKPGVSGDKCDVCRSPKQILTPAGCVQGDVTTPVPTSCSQLVCYFGAVCEERDNRASCVCAAACPNQERQQVVCGSDGQTYGSECQLVLYACKYQLDIAVASLGPCKDTSSASMVTDAPAKRWTSYSLMASPLSKSTRHLLQDKYNLPGRSRVIIAYLLGKLLNNHSKMFIIADVYIVEGHVTTVAELGSTYGGPCTYDSDCITPRTNCGSQRTCQCKHGHKLAPDKTQCVGSYKVYSFNLFDLTICKQNLIGIINSLICFPAEEVPSFSGTSWLRLRRIKAYHKFSLELDFKTYNHDGILFYTQQHPDGTGDFLSLAIVNGYVVLNYNLGSGTVRVSSLGRVSLSNWHRVKVRRYERDALLQVDDHQPVAGQSQGVLTALDLGQHPYLGYIPTNYTKVYQNSGTDLGLVGCLKWSQRLEPEEGHLIGVCSENPCESRPCLNAGTCIPVDGVPTCRCQENFTGEVCEELLNPCAYSVCVPGTHCKPQEEGGFECDCSKQDPTCDTGDLESVSIEKGSFIKLPRLEGVSRALSIEIWFMPFTDDGVLLYNSQSQHGGKGDFISLHLHQGHLIFSFSLGGNPAVIQTNETLTLGSWHRCHISRTDKDGYMRVNSGSTYKGKSGGEHIELNLEQPLYIARSSQLDETARFSGVIQRLEVNGHRLTLAAISQGQEVSLYRKGACYDDGNPCLNNGTCLPVLDTFKCVCSHKTTGETCEIVISDDEEGLYFDGNTVIKYPRNNYEDNYFEYEEELLENREEEIEEEQLETEEEAEEIEEEYEYETYIERRRGRRGGTRLEIWCRTEEANGALIVGKTVHPPGWWGVLAVEGRTVFAARVGDKHVTLTSKIRLDDGRWHHITAARRRRGLSLQVDGEEAITMSVRHNVAGYRRFWIGGSPAGAENLPEMYSTPYNGCLRGLMIGNKRIDLASTFPSLRTCVDNNV</sequence>
<dbReference type="GO" id="GO:0009653">
    <property type="term" value="P:anatomical structure morphogenesis"/>
    <property type="evidence" value="ECO:0007669"/>
    <property type="project" value="UniProtKB-ARBA"/>
</dbReference>
<dbReference type="Gene3D" id="2.10.25.10">
    <property type="entry name" value="Laminin"/>
    <property type="match status" value="4"/>
</dbReference>
<protein>
    <recommendedName>
        <fullName evidence="21">Agrin</fullName>
    </recommendedName>
</protein>
<evidence type="ECO:0000313" key="20">
    <source>
        <dbReference type="Proteomes" id="UP000015103"/>
    </source>
</evidence>
<dbReference type="Gene3D" id="2.60.120.200">
    <property type="match status" value="3"/>
</dbReference>
<dbReference type="GO" id="GO:0030154">
    <property type="term" value="P:cell differentiation"/>
    <property type="evidence" value="ECO:0007669"/>
    <property type="project" value="UniProtKB-KW"/>
</dbReference>
<dbReference type="CDD" id="cd00055">
    <property type="entry name" value="EGF_Lam"/>
    <property type="match status" value="2"/>
</dbReference>
<dbReference type="CDD" id="cd00110">
    <property type="entry name" value="LamG"/>
    <property type="match status" value="3"/>
</dbReference>
<evidence type="ECO:0000256" key="10">
    <source>
        <dbReference type="ARBA" id="ARBA00023157"/>
    </source>
</evidence>
<dbReference type="GO" id="GO:0048513">
    <property type="term" value="P:animal organ development"/>
    <property type="evidence" value="ECO:0007669"/>
    <property type="project" value="UniProtKB-ARBA"/>
</dbReference>